<reference evidence="8 9" key="1">
    <citation type="submission" date="2021-05" db="EMBL/GenBank/DDBJ databases">
        <title>The draft genome of Geobacter chapellei DSM 13688.</title>
        <authorList>
            <person name="Xu Z."/>
            <person name="Masuda Y."/>
            <person name="Itoh H."/>
            <person name="Senoo K."/>
        </authorList>
    </citation>
    <scope>NUCLEOTIDE SEQUENCE [LARGE SCALE GENOMIC DNA]</scope>
    <source>
        <strain evidence="8 9">DSM 13688</strain>
    </source>
</reference>
<dbReference type="PANTHER" id="PTHR30026">
    <property type="entry name" value="OUTER MEMBRANE PROTEIN TOLC"/>
    <property type="match status" value="1"/>
</dbReference>
<sequence length="507" mass="56193">MAIAKIACGIILVATGTACCEEWPETVDKINITRDFALQMAIRRNIDIKLESLSSAAAEIDVLRSHSIYDPVFNASSNGGISYVPGDPFSRTSTMTSSIGLSQYLFTGGTLAATTQTGFTAVETEPPGSAPTNWLSSVGLTFSQPLLKNAGREITNLGITLAEISLEDSMERFRGVNTDTALSVINSYNRVYTLQQILETRIAAMNSAQNLLIEIDKREQQGPLQGMERANAAYALAQRRRDLVDAERNIIDQEASLRYLIGLDAKTRIIPLDPPSDAELQETEEQAIQTALELRPELRELRLTLKATELQERIARHQTLPDLFFTVSGGLSGTSNTFENSYQQIGERASRFWTGGMVLNVPIGNTAAENDYRRSKIRTEQVKNQIESLSWRIRNDIEADFRALISARLQRQISGQARQFAVQRLEEYRKNNQLGTPTATLQDVINAENDLTAARNTQLEAAETFAAAIARLWRDMGVLLERQGLYPQKRPGKKLIASQSPSVRIVP</sequence>
<dbReference type="Proteomes" id="UP000784128">
    <property type="component" value="Unassembled WGS sequence"/>
</dbReference>
<dbReference type="Gene3D" id="1.20.1600.10">
    <property type="entry name" value="Outer membrane efflux proteins (OEP)"/>
    <property type="match status" value="1"/>
</dbReference>
<proteinExistence type="inferred from homology"/>
<evidence type="ECO:0000256" key="3">
    <source>
        <dbReference type="ARBA" id="ARBA00022448"/>
    </source>
</evidence>
<dbReference type="InterPro" id="IPR051906">
    <property type="entry name" value="TolC-like"/>
</dbReference>
<keyword evidence="5" id="KW-0812">Transmembrane</keyword>
<comment type="similarity">
    <text evidence="2">Belongs to the outer membrane factor (OMF) (TC 1.B.17) family.</text>
</comment>
<evidence type="ECO:0000313" key="9">
    <source>
        <dbReference type="Proteomes" id="UP000784128"/>
    </source>
</evidence>
<comment type="subcellular location">
    <subcellularLocation>
        <location evidence="1">Cell outer membrane</location>
    </subcellularLocation>
</comment>
<evidence type="ECO:0000256" key="4">
    <source>
        <dbReference type="ARBA" id="ARBA00022452"/>
    </source>
</evidence>
<comment type="caution">
    <text evidence="8">The sequence shown here is derived from an EMBL/GenBank/DDBJ whole genome shotgun (WGS) entry which is preliminary data.</text>
</comment>
<protein>
    <submittedName>
        <fullName evidence="8">TolC family protein</fullName>
    </submittedName>
</protein>
<keyword evidence="9" id="KW-1185">Reference proteome</keyword>
<accession>A0ABS5U964</accession>
<dbReference type="RefSeq" id="WP_214298793.1">
    <property type="nucleotide sequence ID" value="NZ_JAHDYS010000008.1"/>
</dbReference>
<dbReference type="SUPFAM" id="SSF56954">
    <property type="entry name" value="Outer membrane efflux proteins (OEP)"/>
    <property type="match status" value="1"/>
</dbReference>
<keyword evidence="7" id="KW-0998">Cell outer membrane</keyword>
<dbReference type="PROSITE" id="PS51257">
    <property type="entry name" value="PROKAR_LIPOPROTEIN"/>
    <property type="match status" value="1"/>
</dbReference>
<keyword evidence="6" id="KW-0472">Membrane</keyword>
<keyword evidence="4" id="KW-1134">Transmembrane beta strand</keyword>
<keyword evidence="3" id="KW-0813">Transport</keyword>
<evidence type="ECO:0000256" key="7">
    <source>
        <dbReference type="ARBA" id="ARBA00023237"/>
    </source>
</evidence>
<evidence type="ECO:0000256" key="5">
    <source>
        <dbReference type="ARBA" id="ARBA00022692"/>
    </source>
</evidence>
<dbReference type="Pfam" id="PF02321">
    <property type="entry name" value="OEP"/>
    <property type="match status" value="1"/>
</dbReference>
<evidence type="ECO:0000256" key="6">
    <source>
        <dbReference type="ARBA" id="ARBA00023136"/>
    </source>
</evidence>
<gene>
    <name evidence="8" type="ORF">KJB30_10340</name>
</gene>
<evidence type="ECO:0000256" key="2">
    <source>
        <dbReference type="ARBA" id="ARBA00007613"/>
    </source>
</evidence>
<dbReference type="PANTHER" id="PTHR30026:SF23">
    <property type="entry name" value="TO APRF-PUTATIVE OUTER MEMBRANE EFFLUX PROTEIN OR SECRETED ALKALINE PHOSPHATASE-RELATED"/>
    <property type="match status" value="1"/>
</dbReference>
<evidence type="ECO:0000313" key="8">
    <source>
        <dbReference type="EMBL" id="MBT1072184.1"/>
    </source>
</evidence>
<organism evidence="8 9">
    <name type="scientific">Pelotalea chapellei</name>
    <dbReference type="NCBI Taxonomy" id="44671"/>
    <lineage>
        <taxon>Bacteria</taxon>
        <taxon>Pseudomonadati</taxon>
        <taxon>Thermodesulfobacteriota</taxon>
        <taxon>Desulfuromonadia</taxon>
        <taxon>Geobacterales</taxon>
        <taxon>Geobacteraceae</taxon>
        <taxon>Pelotalea</taxon>
    </lineage>
</organism>
<evidence type="ECO:0000256" key="1">
    <source>
        <dbReference type="ARBA" id="ARBA00004442"/>
    </source>
</evidence>
<name>A0ABS5U964_9BACT</name>
<dbReference type="EMBL" id="JAHDYS010000008">
    <property type="protein sequence ID" value="MBT1072184.1"/>
    <property type="molecule type" value="Genomic_DNA"/>
</dbReference>
<dbReference type="InterPro" id="IPR003423">
    <property type="entry name" value="OMP_efflux"/>
</dbReference>